<organism evidence="1 2">
    <name type="scientific">Entomophthora muscae</name>
    <dbReference type="NCBI Taxonomy" id="34485"/>
    <lineage>
        <taxon>Eukaryota</taxon>
        <taxon>Fungi</taxon>
        <taxon>Fungi incertae sedis</taxon>
        <taxon>Zoopagomycota</taxon>
        <taxon>Entomophthoromycotina</taxon>
        <taxon>Entomophthoromycetes</taxon>
        <taxon>Entomophthorales</taxon>
        <taxon>Entomophthoraceae</taxon>
        <taxon>Entomophthora</taxon>
    </lineage>
</organism>
<name>A0ACC2S708_9FUNG</name>
<comment type="caution">
    <text evidence="1">The sequence shown here is derived from an EMBL/GenBank/DDBJ whole genome shotgun (WGS) entry which is preliminary data.</text>
</comment>
<evidence type="ECO:0000313" key="1">
    <source>
        <dbReference type="EMBL" id="KAJ9057992.1"/>
    </source>
</evidence>
<sequence>MEAIRFFIILEGGMDLIITVAPVKRDNFLLYGVKLGTMAAGSYVETEMFDWRASEHVGVKKVENLCSAKAWLQ</sequence>
<evidence type="ECO:0000313" key="2">
    <source>
        <dbReference type="Proteomes" id="UP001165960"/>
    </source>
</evidence>
<dbReference type="EMBL" id="QTSX02005752">
    <property type="protein sequence ID" value="KAJ9057992.1"/>
    <property type="molecule type" value="Genomic_DNA"/>
</dbReference>
<protein>
    <submittedName>
        <fullName evidence="1">Uncharacterized protein</fullName>
    </submittedName>
</protein>
<dbReference type="Proteomes" id="UP001165960">
    <property type="component" value="Unassembled WGS sequence"/>
</dbReference>
<reference evidence="1" key="1">
    <citation type="submission" date="2022-04" db="EMBL/GenBank/DDBJ databases">
        <title>Genome of the entomopathogenic fungus Entomophthora muscae.</title>
        <authorList>
            <person name="Elya C."/>
            <person name="Lovett B.R."/>
            <person name="Lee E."/>
            <person name="Macias A.M."/>
            <person name="Hajek A.E."/>
            <person name="De Bivort B.L."/>
            <person name="Kasson M.T."/>
            <person name="De Fine Licht H.H."/>
            <person name="Stajich J.E."/>
        </authorList>
    </citation>
    <scope>NUCLEOTIDE SEQUENCE</scope>
    <source>
        <strain evidence="1">Berkeley</strain>
    </source>
</reference>
<keyword evidence="2" id="KW-1185">Reference proteome</keyword>
<accession>A0ACC2S708</accession>
<proteinExistence type="predicted"/>
<gene>
    <name evidence="1" type="ORF">DSO57_1017317</name>
</gene>